<reference evidence="9" key="3">
    <citation type="submission" date="2025-09" db="UniProtKB">
        <authorList>
            <consortium name="Ensembl"/>
        </authorList>
    </citation>
    <scope>IDENTIFICATION</scope>
</reference>
<reference evidence="9 10" key="1">
    <citation type="journal article" date="2019" name="Proc. Natl. Acad. Sci. U.S.A.">
        <title>Regulatory changes in pterin and carotenoid genes underlie balanced color polymorphisms in the wall lizard.</title>
        <authorList>
            <person name="Andrade P."/>
            <person name="Pinho C."/>
            <person name="Perez I de Lanuza G."/>
            <person name="Afonso S."/>
            <person name="Brejcha J."/>
            <person name="Rubin C.J."/>
            <person name="Wallerman O."/>
            <person name="Pereira P."/>
            <person name="Sabatino S.J."/>
            <person name="Bellati A."/>
            <person name="Pellitteri-Rosa D."/>
            <person name="Bosakova Z."/>
            <person name="Bunikis I."/>
            <person name="Carretero M.A."/>
            <person name="Feiner N."/>
            <person name="Marsik P."/>
            <person name="Pauperio F."/>
            <person name="Salvi D."/>
            <person name="Soler L."/>
            <person name="While G.M."/>
            <person name="Uller T."/>
            <person name="Font E."/>
            <person name="Andersson L."/>
            <person name="Carneiro M."/>
        </authorList>
    </citation>
    <scope>NUCLEOTIDE SEQUENCE</scope>
</reference>
<feature type="compositionally biased region" description="Polar residues" evidence="8">
    <location>
        <begin position="4601"/>
        <end position="4615"/>
    </location>
</feature>
<dbReference type="GO" id="GO:0045095">
    <property type="term" value="C:keratin filament"/>
    <property type="evidence" value="ECO:0007669"/>
    <property type="project" value="TreeGrafter"/>
</dbReference>
<feature type="coiled-coil region" evidence="7">
    <location>
        <begin position="2371"/>
        <end position="2405"/>
    </location>
</feature>
<feature type="compositionally biased region" description="Basic and acidic residues" evidence="8">
    <location>
        <begin position="3169"/>
        <end position="3190"/>
    </location>
</feature>
<evidence type="ECO:0000256" key="1">
    <source>
        <dbReference type="ARBA" id="ARBA00004282"/>
    </source>
</evidence>
<feature type="region of interest" description="Disordered" evidence="8">
    <location>
        <begin position="2668"/>
        <end position="2698"/>
    </location>
</feature>
<evidence type="ECO:0000256" key="6">
    <source>
        <dbReference type="ARBA" id="ARBA00023054"/>
    </source>
</evidence>
<name>A0A670IU75_PODMU</name>
<feature type="compositionally biased region" description="Basic and acidic residues" evidence="8">
    <location>
        <begin position="4480"/>
        <end position="4489"/>
    </location>
</feature>
<dbReference type="FunFam" id="3.90.1290.10:FF:000001">
    <property type="entry name" value="Plectin a"/>
    <property type="match status" value="11"/>
</dbReference>
<dbReference type="InterPro" id="IPR001101">
    <property type="entry name" value="Plectin_repeat"/>
</dbReference>
<feature type="region of interest" description="Disordered" evidence="8">
    <location>
        <begin position="4577"/>
        <end position="4615"/>
    </location>
</feature>
<keyword evidence="6 7" id="KW-0175">Coiled coil</keyword>
<dbReference type="Ensembl" id="ENSPMRT00000016361.1">
    <property type="protein sequence ID" value="ENSPMRP00000015316.1"/>
    <property type="gene ID" value="ENSPMRG00000010207.1"/>
</dbReference>
<evidence type="ECO:0000256" key="2">
    <source>
        <dbReference type="ARBA" id="ARBA00009109"/>
    </source>
</evidence>
<dbReference type="GO" id="GO:0042995">
    <property type="term" value="C:cell projection"/>
    <property type="evidence" value="ECO:0007669"/>
    <property type="project" value="UniProtKB-SubCell"/>
</dbReference>
<evidence type="ECO:0000256" key="5">
    <source>
        <dbReference type="ARBA" id="ARBA00022949"/>
    </source>
</evidence>
<accession>A0A670IU75</accession>
<evidence type="ECO:0000256" key="7">
    <source>
        <dbReference type="SAM" id="Coils"/>
    </source>
</evidence>
<proteinExistence type="inferred from homology"/>
<protein>
    <submittedName>
        <fullName evidence="9">Epiplakin 1</fullName>
    </submittedName>
</protein>
<dbReference type="GO" id="GO:0070161">
    <property type="term" value="C:anchoring junction"/>
    <property type="evidence" value="ECO:0007669"/>
    <property type="project" value="UniProtKB-SubCell"/>
</dbReference>
<comment type="similarity">
    <text evidence="2">Belongs to the plakin or cytolinker family.</text>
</comment>
<feature type="compositionally biased region" description="Basic and acidic residues" evidence="8">
    <location>
        <begin position="4586"/>
        <end position="4599"/>
    </location>
</feature>
<reference evidence="9" key="2">
    <citation type="submission" date="2025-08" db="UniProtKB">
        <authorList>
            <consortium name="Ensembl"/>
        </authorList>
    </citation>
    <scope>IDENTIFICATION</scope>
</reference>
<dbReference type="GO" id="GO:1990254">
    <property type="term" value="F:keratin filament binding"/>
    <property type="evidence" value="ECO:0007669"/>
    <property type="project" value="TreeGrafter"/>
</dbReference>
<evidence type="ECO:0000256" key="8">
    <source>
        <dbReference type="SAM" id="MobiDB-lite"/>
    </source>
</evidence>
<keyword evidence="10" id="KW-1185">Reference proteome</keyword>
<feature type="region of interest" description="Disordered" evidence="8">
    <location>
        <begin position="3669"/>
        <end position="3699"/>
    </location>
</feature>
<evidence type="ECO:0000313" key="9">
    <source>
        <dbReference type="Ensembl" id="ENSPMRP00000015316.1"/>
    </source>
</evidence>
<feature type="region of interest" description="Disordered" evidence="8">
    <location>
        <begin position="2484"/>
        <end position="2520"/>
    </location>
</feature>
<dbReference type="GO" id="GO:0005737">
    <property type="term" value="C:cytoplasm"/>
    <property type="evidence" value="ECO:0007669"/>
    <property type="project" value="TreeGrafter"/>
</dbReference>
<keyword evidence="3" id="KW-0597">Phosphoprotein</keyword>
<dbReference type="PANTHER" id="PTHR23169:SF21">
    <property type="entry name" value="EPIPLAKIN"/>
    <property type="match status" value="1"/>
</dbReference>
<feature type="region of interest" description="Disordered" evidence="8">
    <location>
        <begin position="4480"/>
        <end position="4500"/>
    </location>
</feature>
<evidence type="ECO:0000256" key="4">
    <source>
        <dbReference type="ARBA" id="ARBA00022737"/>
    </source>
</evidence>
<keyword evidence="5" id="KW-0965">Cell junction</keyword>
<dbReference type="GO" id="GO:0045110">
    <property type="term" value="P:intermediate filament bundle assembly"/>
    <property type="evidence" value="ECO:0007669"/>
    <property type="project" value="TreeGrafter"/>
</dbReference>
<dbReference type="GO" id="GO:0042060">
    <property type="term" value="P:wound healing"/>
    <property type="evidence" value="ECO:0007669"/>
    <property type="project" value="TreeGrafter"/>
</dbReference>
<dbReference type="SUPFAM" id="SSF75399">
    <property type="entry name" value="Plakin repeat"/>
    <property type="match status" value="12"/>
</dbReference>
<dbReference type="GO" id="GO:0005198">
    <property type="term" value="F:structural molecule activity"/>
    <property type="evidence" value="ECO:0007669"/>
    <property type="project" value="TreeGrafter"/>
</dbReference>
<feature type="compositionally biased region" description="Acidic residues" evidence="8">
    <location>
        <begin position="2494"/>
        <end position="2517"/>
    </location>
</feature>
<sequence length="5039" mass="566049">MKEKLLCAERAAKGFTDPYTEEKISLYQALQKELLGREQGLYLLEAQLATGGTIEPATGHRIPPQEAYEKGYLDEKLSNFLSDPENEEAKGFLDPNNNQKVTYTELMRRCICDHTRGLLLLPLKISFPGLRGSVCSHELLDAGIIDSDMFKALHDGELTAQEVAEMDSVQGYLSGTKSIAGVALLHTNECKSLYQALAEHLLVPGTAVILLQAQAATGCLIDPVRNEKFTADAAIRAGVVGPELHQKLSSAEKAVTGYKDPFTGETVSLFQAMKKGLVPRDPGIFLLDAQFATGGIVDPHTHHRLPVEMACQRGHLDKDTESLLCNPTDEIRGFFEPNSREKLSYAELLLRCVTDPDTGLCLLPLSGGHGREHSFINHNTKSALENMAVSVSCGKFKGKHVSLWKLLFSDYFTGEQRTDLIQQYLSRRLSARQMADKVSHTIQQAVANSRVTFEGLRDKVTPAQLLSSDIINKNLFEKLTQGETLAKDVVSMGTVKKYLEGTGSISGLLLPDSQEKISIYQAKRKGFLRPGTSLILLEAQAATGYIIDPAANKKYSVDEALKANVIGPDVYDKLLTAEKAVTGYRDPYTGEKISLFQAMMKDLIIRDHAIRLLEAQIATGGIIDPVNSHRLPVEVAYKRGYFDKKMNLILSDPSDDTKGFFDPNTHENLTYLQLKEKCIIEPSTSLCLLPLNSKKPRFIDETTKQAFRGSSVFVKYGRFQGQRLSLWDLLNSEYFSEGKRREIFNHYCLQKVTLEKIRLMLEEEMKKWACIQFPAIRGRVTAYHLMEMGIIDRTLFERLLEGAVSPEEVLRMGSVRKYLYGTGSIGGIVLQPSNERVSLYEAMKRNIVVPGVAVPLLEAQAATGFIVDPVKNKKLGLDEAVKEGLVGPELYEKLQRAEEAVTGYKDPFTGKKISLFQAMKKGLVADKQARQLMDAQLSTGGVIDPHCGHYVPVEFAQKKGYLDEDFSKTLSNPSSGAKTFSTLDRKEMVTYSQLIDQCQKDEASGVHLLPLPQAASPATTDEQIKQLFRETYVQGKRVSLWELLNSGYFTEEQRRDFLEKYRSEAISLQELVTLVQELIKEMELKAQSQVTFQGLRGAVPAVWLLDTGIISEKIFRELAQGRKTAREVSEMDSVKKYLQGTGSIAGVFIQASNEKMSIYQAMQKSLLLPGTGARLLEAQAATGSIMDPVTNQRLGAEEAIKAGIVGEELVEQLLQAERALTGYPDPYSGKPISVYQAIRKELISTTAGIPLLEAQLATGGVIDPIHHLHLPLQAAYKHNFYDEEMHKTLSQQSDDTCVFFDPNTQESLTYQQLKERCVRDAETGHLLLPLSEEATFYADQQTMEVLKSVTVGVHIGRFKGQEASLWDLLHSEYITHSKRRELVAAYKEGNAEILDEIAVAASKVIEDTDQQSKRFTFKGLRKQVSASDLFQSELIDKETLDKLREGKKTVQEVTKMDSVSRYLEGCNFIAGVLLQPSQERLSIYQAMRQSLLRPGAALVLLEAQAATGFLLDPVRNKKLSVDEALAGGLIGREIYEKLLSAEKAVTGYTHPYTKEQVSLFEAMNEGLIVKSHGIRLLEAQIATGGIIDPVHSHRIPVEVAYKRGYFDEKLNQVLLDPTDDTKGFFDPNTHENLTYLQLLERCTQDPETGLYMLQIVKRGGRYFYINEATKKFLQAQPMQMHIGRYKGQTISMWDLLCSPYIQEQRRKELVRQYKFEGLTLEQLSKAITAIIEETEQQMQALKVKGPRGDVSAAELFNSEIIDKKTLDGLQQGPGALQQLAQKDSVKRYLEGTGCIAGVLAAKGQKMTIYEAMKKGVLSPEHGLMLLEAQAATGFIIDPLKKKTFSVDQAISVRLVGEDLREKLLSAEKAVTGYTDPSTGNKISLFQAMKKSIVEKELALRLLEAQIATGGIIDPLHGHRIPVEVAYKRECLDEGTYLRLSDPKYATKGFVDPNTQERITYAQLLHRCTKETGVYLLQLLSKRDYFYVDEITKNILSSTKVNVTLGKFRGQIVSLWDLLTSSYFTEEKRNELIKKYKLESSAVLQHITDEILSIIKEKEENRRDIWFQGLRKQVTASELLKAEIIGKETLKSLEEGKQTAKDVAKIDSVRRYLEGTSCIAGVLVPSKTDPSKTEKMSIYQAMWKNVLRPGTALVLLEAQAATGFIIDPLKNERLSVDEAISARLVGGEIHNKLLCAEKAVTGYTDPNTGKKISLFQAMKKDLIIKEHGIRLLEAQIATGGIIDPVNSHRVPVEVAYKRGYFDEKMNQILSDPTDDTKGFFDPNTHENLTYMQLLKRCVQDTETGLMMLQIQDQTSIAFSLDENIKKTLRSTTTRVNVGDFQGQVVSLWDLLFSKYITENKSQELIRLYKSGKKTIEEMIVTLISTIKEKEEQSINQQRKLENETAHLSFEENWQKTLKSTTLQMPTGPERGQTVTVWDLLFSNYITEEKRAEFLDLYKRGMISVDRLIHVLTTLVRKKEATSRKLDIKVRSTSNDDPEREEEEVKDDDEEEEEEEEMDAPVLGEKEVALKSRKVKVTASAFHGREVSVWDVLHSKYIPEEKRKELLQCYKSGILTIDQMETVVTAIVNKTEEEKTKEASHSPSGSWEEPLRNHTVVLHVGEFQGQEVSLWDLLFSQYVAEAQREELFTKYRSGILSIQEMIVTLAPLLTETGGSHGGDGEAPRSPSRETSSHEEELESALRRVTVEVPSGKFQGHRESAWELLFSKYVTADKRRELLEKYRGGSLTSEELIRRITILIKEMEEKSNELKFSGLRRQVTASELFNSEIIDKETLSELTHGTKTVEEVTERDSVKRYLEGTSCIAGVLVPSRSDPSKTEKMTIYQAMWKGFLRPGTALVLLEAQAATGFMTDPLKNEKLSVDEAVSAELVGAELKEKLLSAERAVTGYNDPYTGNKISLFQAMKKGLIVKDHGIRLLEAQIATGGIIDPVQSHRLPVNVAYKRGFFDEEMNRVLSDPSDDTKGFFDPNTHENLTYLQLRHRCLPDPETGLLMLQVLDKGSFSFYLNDRTRKALQSAKTRVGVGLFEGQDVSAWDLLFSRYISPHKRMELLKQYKAGTLTLEEITHILVTTVTETEEKNAKPTEPLWNHTVVLHVGEFQGQEVSLWDLLFSQYVAEAQREELFTKYRSGILSIQEMIVTLAPLLTETGGSHGGDGEAPRSPSRETSSHEEELESALRRVTVEVPSGEFQGHRESAWELLFSKYVTADKRRELLEKYRGGSLTSEELVRRITILIEEMEEKSNKLKFSGLRRQVTASELFNSEIIDKETLSELTHGTKTVEEVTERDSVKRYLEGTSCIAGVLVPSRSDPSKTEKMTIYQAMWKGFLRPGTALVLLEAQAATGFMTDPLKNEKLSVDEAVSAELVGAELKEKLLSAERAVTGYNDPYTGNKISLFQAMKKGLIVKDHGIRLLEAQIATGGIIDPVQSHRLPVNVAYKRGFFDEEMNRVLSDPSDDTKGFFDPNTHENLTYLQLRHRCLPDPETGLLMLQVLDKGSFSFYLNDRTRNALQSAKTRVGVGLFEGQDVSAWDLLFSRYISPHKRMELLKQYKLLQCYKSGILTIDQMETVVTAIVNKTEEEKTKEASHSPSGSWEEPLRNHTVVLHVGEFQGQEVSLWDLLFSQYVAEAQREELFTKYRSGILSIQEMIVTLAPLLTETGGSHGGDGEPPRSPSRETSSHEEELESALRRVTVEVPSGEFQGHRQSAWELLFSKYVTAEKRQELLEKYRGGSLTSEELVRRITILIEEMEEKSNKLKFSGLRRQVTASELFNSEIIDKETLSELTHGTKTVEEVTERDSVKRYLEGTSCIAGVLVPSRSDPSKTEKMTIYQAMWKGFLRPGTALVLLEAQAATGFMTDPLKNEKLSVDEAVSAELVGAELKEKLLSAERAVTGYNDPYTGNKISLFQAMKKGLIVKDHGIRLLEAQIATGGIIDPVQSHRLPVNVAYKRGFFDEEMNRVLSDPSDDTKGFFDPNTHENLTYLQLRHRCLPDPETGLLMLQVLDKGSFSFYLNDSTKKALQSAKTRVGVGLFEGQDVSAWDLLFSRYISPHKRMELLKQYKAGTLTLEEITHILVTTVTETEEKNAKPTGHKHAPRTPQATSPKPDTAQPSFEENWQKTLKSTTLQMPAGPQRGQTVTVWDLLFSNYITEEKRAEFLDLYKRGMISVDRLIHVLTTLVRKKEATSRKLDIKVRSTSNDDPEREEEEEEDDDDDDEEEMDAPELGEKEVALKSRKVKVTTSAFHGREVSVWDVLHSKYIPEEKRKELLQLYKSGVLTIDQMETVVTAIVNKTEEEKTKEASHSPSGSWEEPLRNHTVVLHVGEFQGQEVSLWDLLFSQYISEGKREELLSIYRNCQLTPEELAAVLSTLITEMSEQGNKFPADNLSAADMSSSGTEEASLLEWEEKEKALKSRMVEVTIGEFCGQKLSVWDILHSKYIPEEKQKELLKLYKSGILTIDQVETVATSIVTKTEEHPERTSHLSSDTTEQKDIEAPESSYYDLLQHTLRLKNIDVTIREVHGQKASVWDPFFSRFVSNIRKEEIVHRHGAPTVSVKESIQSITTLITEPAMGSGTPCRSKEIPTEDIKPPRTLDTSQAEDQEKTQNSLKSRLVNVSIGQFHEPHISLWDLLHSHYIPEEKRKELLQLYQSGILTIDQMETVVTSIINRTEEEKVTDSGCVASPKQETRLPERDENVCLSPSSSLENMLRSESFVVPVGEFKGQMVSCWNLLSSKYISEEKKQELLNKCEAKALSVQELIGILTNIITKMEKCDRDQPASAEGSLTEEHVDSHARQQQLRKSLRTTMDHVIAGILKEPGKERLSIRQAMHRGLLTHGTGLALLEHQAVSGYIVDFTNNRLLSVRDAKNAGLVDREHFNTLLIAEKAVTGYTDPFSGSKISLFQAMKKGLLIKDHGIRLLEAQVATGGLIHPMHSHRLPVEVAYKWGYLDAEIFHLVSNPANHTRRCFDPNARDNLTYLQLLPRCFPDPVTGLLILQPSQGIGGSSCGVCGGYPKETLSWPGKDYWGKDCHDG</sequence>
<dbReference type="Proteomes" id="UP000472272">
    <property type="component" value="Chromosome 7"/>
</dbReference>
<organism evidence="9 10">
    <name type="scientific">Podarcis muralis</name>
    <name type="common">Wall lizard</name>
    <name type="synonym">Lacerta muralis</name>
    <dbReference type="NCBI Taxonomy" id="64176"/>
    <lineage>
        <taxon>Eukaryota</taxon>
        <taxon>Metazoa</taxon>
        <taxon>Chordata</taxon>
        <taxon>Craniata</taxon>
        <taxon>Vertebrata</taxon>
        <taxon>Euteleostomi</taxon>
        <taxon>Lepidosauria</taxon>
        <taxon>Squamata</taxon>
        <taxon>Bifurcata</taxon>
        <taxon>Unidentata</taxon>
        <taxon>Episquamata</taxon>
        <taxon>Laterata</taxon>
        <taxon>Lacertibaenia</taxon>
        <taxon>Lacertidae</taxon>
        <taxon>Podarcis</taxon>
    </lineage>
</organism>
<feature type="region of interest" description="Disordered" evidence="8">
    <location>
        <begin position="4091"/>
        <end position="4124"/>
    </location>
</feature>
<feature type="region of interest" description="Disordered" evidence="8">
    <location>
        <begin position="4199"/>
        <end position="4237"/>
    </location>
</feature>
<feature type="region of interest" description="Disordered" evidence="8">
    <location>
        <begin position="3161"/>
        <end position="3190"/>
    </location>
</feature>
<dbReference type="SMART" id="SM00250">
    <property type="entry name" value="PLEC"/>
    <property type="match status" value="56"/>
</dbReference>
<dbReference type="Gene3D" id="3.90.1290.10">
    <property type="entry name" value="Plakin repeat"/>
    <property type="match status" value="12"/>
</dbReference>
<feature type="compositionally biased region" description="Acidic residues" evidence="8">
    <location>
        <begin position="4209"/>
        <end position="4233"/>
    </location>
</feature>
<dbReference type="GO" id="GO:0016020">
    <property type="term" value="C:membrane"/>
    <property type="evidence" value="ECO:0007669"/>
    <property type="project" value="TreeGrafter"/>
</dbReference>
<dbReference type="GeneTree" id="ENSGT00940000162855"/>
<dbReference type="PANTHER" id="PTHR23169">
    <property type="entry name" value="ENVOPLAKIN"/>
    <property type="match status" value="1"/>
</dbReference>
<feature type="compositionally biased region" description="Basic and acidic residues" evidence="8">
    <location>
        <begin position="2676"/>
        <end position="2698"/>
    </location>
</feature>
<evidence type="ECO:0000256" key="3">
    <source>
        <dbReference type="ARBA" id="ARBA00022553"/>
    </source>
</evidence>
<dbReference type="Pfam" id="PF00681">
    <property type="entry name" value="Plectin"/>
    <property type="match status" value="23"/>
</dbReference>
<dbReference type="InterPro" id="IPR035915">
    <property type="entry name" value="Plakin_repeat_sf"/>
</dbReference>
<feature type="compositionally biased region" description="Polar residues" evidence="8">
    <location>
        <begin position="4109"/>
        <end position="4124"/>
    </location>
</feature>
<feature type="compositionally biased region" description="Basic and acidic residues" evidence="8">
    <location>
        <begin position="3677"/>
        <end position="3699"/>
    </location>
</feature>
<dbReference type="InterPro" id="IPR043197">
    <property type="entry name" value="Plakin"/>
</dbReference>
<gene>
    <name evidence="9" type="primary">EPPK1</name>
</gene>
<evidence type="ECO:0000313" key="10">
    <source>
        <dbReference type="Proteomes" id="UP000472272"/>
    </source>
</evidence>
<comment type="subcellular location">
    <subcellularLocation>
        <location evidence="1">Cell junction</location>
    </subcellularLocation>
</comment>
<keyword evidence="4" id="KW-0677">Repeat</keyword>